<evidence type="ECO:0000313" key="1">
    <source>
        <dbReference type="EMBL" id="MBB6411306.1"/>
    </source>
</evidence>
<dbReference type="RefSeq" id="WP_184874281.1">
    <property type="nucleotide sequence ID" value="NZ_JACHEF010000003.1"/>
</dbReference>
<evidence type="ECO:0000313" key="2">
    <source>
        <dbReference type="Proteomes" id="UP000556329"/>
    </source>
</evidence>
<organism evidence="1 2">
    <name type="scientific">Mesorhizobium sangaii</name>
    <dbReference type="NCBI Taxonomy" id="505389"/>
    <lineage>
        <taxon>Bacteria</taxon>
        <taxon>Pseudomonadati</taxon>
        <taxon>Pseudomonadota</taxon>
        <taxon>Alphaproteobacteria</taxon>
        <taxon>Hyphomicrobiales</taxon>
        <taxon>Phyllobacteriaceae</taxon>
        <taxon>Mesorhizobium</taxon>
    </lineage>
</organism>
<accession>A0A841P835</accession>
<protein>
    <submittedName>
        <fullName evidence="1">Uncharacterized protein</fullName>
    </submittedName>
</protein>
<keyword evidence="2" id="KW-1185">Reference proteome</keyword>
<proteinExistence type="predicted"/>
<dbReference type="Proteomes" id="UP000556329">
    <property type="component" value="Unassembled WGS sequence"/>
</dbReference>
<dbReference type="EMBL" id="JACHEF010000003">
    <property type="protein sequence ID" value="MBB6411306.1"/>
    <property type="molecule type" value="Genomic_DNA"/>
</dbReference>
<dbReference type="AlphaFoldDB" id="A0A841P835"/>
<gene>
    <name evidence="1" type="ORF">HNQ71_003980</name>
</gene>
<sequence>MDRSVRQRVGMTERRIAIKEGYANNESPKVIATRLNCSVASVKATASQLGITRTPKAAADFRRGFAVPAEMLVLYKKLMANNFSAKESGKLLGLVPQGEISDREFLDCRQEAKGLRPISSATRDSAGAAAG</sequence>
<name>A0A841P835_9HYPH</name>
<comment type="caution">
    <text evidence="1">The sequence shown here is derived from an EMBL/GenBank/DDBJ whole genome shotgun (WGS) entry which is preliminary data.</text>
</comment>
<reference evidence="1 2" key="1">
    <citation type="submission" date="2020-08" db="EMBL/GenBank/DDBJ databases">
        <title>Genomic Encyclopedia of Type Strains, Phase IV (KMG-IV): sequencing the most valuable type-strain genomes for metagenomic binning, comparative biology and taxonomic classification.</title>
        <authorList>
            <person name="Goeker M."/>
        </authorList>
    </citation>
    <scope>NUCLEOTIDE SEQUENCE [LARGE SCALE GENOMIC DNA]</scope>
    <source>
        <strain evidence="1 2">DSM 100039</strain>
    </source>
</reference>